<dbReference type="Pfam" id="PF00083">
    <property type="entry name" value="Sugar_tr"/>
    <property type="match status" value="1"/>
</dbReference>
<feature type="transmembrane region" description="Helical" evidence="6">
    <location>
        <begin position="110"/>
        <end position="127"/>
    </location>
</feature>
<organism evidence="7 8">
    <name type="scientific">Manduca sexta</name>
    <name type="common">Tobacco hawkmoth</name>
    <name type="synonym">Tobacco hornworm</name>
    <dbReference type="NCBI Taxonomy" id="7130"/>
    <lineage>
        <taxon>Eukaryota</taxon>
        <taxon>Metazoa</taxon>
        <taxon>Ecdysozoa</taxon>
        <taxon>Arthropoda</taxon>
        <taxon>Hexapoda</taxon>
        <taxon>Insecta</taxon>
        <taxon>Pterygota</taxon>
        <taxon>Neoptera</taxon>
        <taxon>Endopterygota</taxon>
        <taxon>Lepidoptera</taxon>
        <taxon>Glossata</taxon>
        <taxon>Ditrysia</taxon>
        <taxon>Bombycoidea</taxon>
        <taxon>Sphingidae</taxon>
        <taxon>Sphinginae</taxon>
        <taxon>Sphingini</taxon>
        <taxon>Manduca</taxon>
    </lineage>
</organism>
<accession>A0A921ZMB1</accession>
<feature type="transmembrane region" description="Helical" evidence="6">
    <location>
        <begin position="69"/>
        <end position="90"/>
    </location>
</feature>
<name>A0A921ZMB1_MANSE</name>
<dbReference type="EMBL" id="JH668642">
    <property type="protein sequence ID" value="KAG6459893.1"/>
    <property type="molecule type" value="Genomic_DNA"/>
</dbReference>
<proteinExistence type="predicted"/>
<reference evidence="7" key="2">
    <citation type="submission" date="2020-12" db="EMBL/GenBank/DDBJ databases">
        <authorList>
            <person name="Kanost M."/>
        </authorList>
    </citation>
    <scope>NUCLEOTIDE SEQUENCE</scope>
</reference>
<evidence type="ECO:0000256" key="4">
    <source>
        <dbReference type="ARBA" id="ARBA00022989"/>
    </source>
</evidence>
<keyword evidence="5 6" id="KW-0472">Membrane</keyword>
<evidence type="ECO:0000313" key="8">
    <source>
        <dbReference type="Proteomes" id="UP000791440"/>
    </source>
</evidence>
<keyword evidence="3 6" id="KW-0812">Transmembrane</keyword>
<dbReference type="GO" id="GO:0015149">
    <property type="term" value="F:hexose transmembrane transporter activity"/>
    <property type="evidence" value="ECO:0007669"/>
    <property type="project" value="TreeGrafter"/>
</dbReference>
<evidence type="ECO:0000256" key="1">
    <source>
        <dbReference type="ARBA" id="ARBA00004370"/>
    </source>
</evidence>
<dbReference type="AlphaFoldDB" id="A0A921ZMB1"/>
<dbReference type="InterPro" id="IPR045263">
    <property type="entry name" value="GLUT"/>
</dbReference>
<evidence type="ECO:0000256" key="3">
    <source>
        <dbReference type="ARBA" id="ARBA00022692"/>
    </source>
</evidence>
<keyword evidence="4 6" id="KW-1133">Transmembrane helix</keyword>
<evidence type="ECO:0000313" key="7">
    <source>
        <dbReference type="EMBL" id="KAG6459893.1"/>
    </source>
</evidence>
<dbReference type="Proteomes" id="UP000791440">
    <property type="component" value="Unassembled WGS sequence"/>
</dbReference>
<keyword evidence="8" id="KW-1185">Reference proteome</keyword>
<dbReference type="PANTHER" id="PTHR23503">
    <property type="entry name" value="SOLUTE CARRIER FAMILY 2"/>
    <property type="match status" value="1"/>
</dbReference>
<comment type="subcellular location">
    <subcellularLocation>
        <location evidence="1">Membrane</location>
    </subcellularLocation>
</comment>
<comment type="caution">
    <text evidence="7">The sequence shown here is derived from an EMBL/GenBank/DDBJ whole genome shotgun (WGS) entry which is preliminary data.</text>
</comment>
<protein>
    <submittedName>
        <fullName evidence="7">Uncharacterized protein</fullName>
    </submittedName>
</protein>
<dbReference type="GO" id="GO:0016020">
    <property type="term" value="C:membrane"/>
    <property type="evidence" value="ECO:0007669"/>
    <property type="project" value="UniProtKB-SubCell"/>
</dbReference>
<evidence type="ECO:0000256" key="5">
    <source>
        <dbReference type="ARBA" id="ARBA00023136"/>
    </source>
</evidence>
<feature type="transmembrane region" description="Helical" evidence="6">
    <location>
        <begin position="134"/>
        <end position="159"/>
    </location>
</feature>
<evidence type="ECO:0000256" key="6">
    <source>
        <dbReference type="SAM" id="Phobius"/>
    </source>
</evidence>
<dbReference type="PANTHER" id="PTHR23503:SF8">
    <property type="entry name" value="FACILITATED GLUCOSE TRANSPORTER PROTEIN 1"/>
    <property type="match status" value="1"/>
</dbReference>
<keyword evidence="2" id="KW-0813">Transport</keyword>
<gene>
    <name evidence="7" type="ORF">O3G_MSEX011660</name>
</gene>
<evidence type="ECO:0000256" key="2">
    <source>
        <dbReference type="ARBA" id="ARBA00022448"/>
    </source>
</evidence>
<reference evidence="7" key="1">
    <citation type="journal article" date="2016" name="Insect Biochem. Mol. Biol.">
        <title>Multifaceted biological insights from a draft genome sequence of the tobacco hornworm moth, Manduca sexta.</title>
        <authorList>
            <person name="Kanost M.R."/>
            <person name="Arrese E.L."/>
            <person name="Cao X."/>
            <person name="Chen Y.R."/>
            <person name="Chellapilla S."/>
            <person name="Goldsmith M.R."/>
            <person name="Grosse-Wilde E."/>
            <person name="Heckel D.G."/>
            <person name="Herndon N."/>
            <person name="Jiang H."/>
            <person name="Papanicolaou A."/>
            <person name="Qu J."/>
            <person name="Soulages J.L."/>
            <person name="Vogel H."/>
            <person name="Walters J."/>
            <person name="Waterhouse R.M."/>
            <person name="Ahn S.J."/>
            <person name="Almeida F.C."/>
            <person name="An C."/>
            <person name="Aqrawi P."/>
            <person name="Bretschneider A."/>
            <person name="Bryant W.B."/>
            <person name="Bucks S."/>
            <person name="Chao H."/>
            <person name="Chevignon G."/>
            <person name="Christen J.M."/>
            <person name="Clarke D.F."/>
            <person name="Dittmer N.T."/>
            <person name="Ferguson L.C.F."/>
            <person name="Garavelou S."/>
            <person name="Gordon K.H.J."/>
            <person name="Gunaratna R.T."/>
            <person name="Han Y."/>
            <person name="Hauser F."/>
            <person name="He Y."/>
            <person name="Heidel-Fischer H."/>
            <person name="Hirsh A."/>
            <person name="Hu Y."/>
            <person name="Jiang H."/>
            <person name="Kalra D."/>
            <person name="Klinner C."/>
            <person name="Konig C."/>
            <person name="Kovar C."/>
            <person name="Kroll A.R."/>
            <person name="Kuwar S.S."/>
            <person name="Lee S.L."/>
            <person name="Lehman R."/>
            <person name="Li K."/>
            <person name="Li Z."/>
            <person name="Liang H."/>
            <person name="Lovelace S."/>
            <person name="Lu Z."/>
            <person name="Mansfield J.H."/>
            <person name="McCulloch K.J."/>
            <person name="Mathew T."/>
            <person name="Morton B."/>
            <person name="Muzny D.M."/>
            <person name="Neunemann D."/>
            <person name="Ongeri F."/>
            <person name="Pauchet Y."/>
            <person name="Pu L.L."/>
            <person name="Pyrousis I."/>
            <person name="Rao X.J."/>
            <person name="Redding A."/>
            <person name="Roesel C."/>
            <person name="Sanchez-Gracia A."/>
            <person name="Schaack S."/>
            <person name="Shukla A."/>
            <person name="Tetreau G."/>
            <person name="Wang Y."/>
            <person name="Xiong G.H."/>
            <person name="Traut W."/>
            <person name="Walsh T.K."/>
            <person name="Worley K.C."/>
            <person name="Wu D."/>
            <person name="Wu W."/>
            <person name="Wu Y.Q."/>
            <person name="Zhang X."/>
            <person name="Zou Z."/>
            <person name="Zucker H."/>
            <person name="Briscoe A.D."/>
            <person name="Burmester T."/>
            <person name="Clem R.J."/>
            <person name="Feyereisen R."/>
            <person name="Grimmelikhuijzen C.J.P."/>
            <person name="Hamodrakas S.J."/>
            <person name="Hansson B.S."/>
            <person name="Huguet E."/>
            <person name="Jermiin L.S."/>
            <person name="Lan Q."/>
            <person name="Lehman H.K."/>
            <person name="Lorenzen M."/>
            <person name="Merzendorfer H."/>
            <person name="Michalopoulos I."/>
            <person name="Morton D.B."/>
            <person name="Muthukrishnan S."/>
            <person name="Oakeshott J.G."/>
            <person name="Palmer W."/>
            <person name="Park Y."/>
            <person name="Passarelli A.L."/>
            <person name="Rozas J."/>
            <person name="Schwartz L.M."/>
            <person name="Smith W."/>
            <person name="Southgate A."/>
            <person name="Vilcinskas A."/>
            <person name="Vogt R."/>
            <person name="Wang P."/>
            <person name="Werren J."/>
            <person name="Yu X.Q."/>
            <person name="Zhou J.J."/>
            <person name="Brown S.J."/>
            <person name="Scherer S.E."/>
            <person name="Richards S."/>
            <person name="Blissard G.W."/>
        </authorList>
    </citation>
    <scope>NUCLEOTIDE SEQUENCE</scope>
</reference>
<sequence>MSNIRVNIRNHSSHQLKHFGIFSALNWLRGDVAVHGEMEEMHQEAEKNKVSKKITLRELLVKRQLRQPLLIAIIVMIAQQLSGINVVIFFSTDIFRKANLSDAQSQYATLGMGAMNVVMTVISLLLVEIAGRKTLLLTGFLGMFFCTIAITAALLFVSIQPKKYDCSDMS</sequence>
<dbReference type="InterPro" id="IPR005828">
    <property type="entry name" value="MFS_sugar_transport-like"/>
</dbReference>